<dbReference type="Proteomes" id="UP000054538">
    <property type="component" value="Unassembled WGS sequence"/>
</dbReference>
<feature type="region of interest" description="Disordered" evidence="1">
    <location>
        <begin position="289"/>
        <end position="324"/>
    </location>
</feature>
<sequence>MSREDVESHPSHSRSRSCQLPGRPSVVDFLQDSMPRPEKRSLPLADGFSLSPVSAYSRTGSWSGSSNTEEQQSPLTPEFVLPAAATVVRSNETPITAFLSQFYDAEPSPDAAQLRFSAPEDLHRLDLFKNRNEDIAMLVQLPVYSPKGTLDHIVAEIPDGLVQVLPEDHLLVETAPAIGEHEIEPHPPLPDVRKARRFACDFVSAGWSQGPLSVRSDQDPALPRPPTGVQETSVASQELDVSLASANLSASSSTVPLAFEFPSPPPMSRNIGLLSETETKKVQEFLRGWSEREGRRGSAAAGPMLHHDNAPQVPPKSGDRASDEFSWNPGHPDCDVDDGLGDATRCSALIHEVSLMVGLPSEEDQILPGDGRPPVPDVPENVECQNQDTTGATDIYVEMQPPSPPETRFFSPRRPRNICPPSQKTMSIGVRTTDAPISPNGEQHDDWRRGALHGDYPFLARKFKSVDAFPIKSPQLSPILPLSPQKSLAVRPRGVDAPIPRYKSAENVRLSQSARRRQGYIFMPRGSLDHGANGSSLDINEVFTHPREPAPKPTTSPANRISALDRLESSLDRLKAHAPGHHHKSQSEAGGPMRASKGLAQATEKRPSLPSVLRPRKQRSSHDISHRNVAHSVRGRHYSSSIPPVSGPSWAAPQDAMESICPTAPLSVTCPSGKRAPVGSFMDMDAHIQKPTQPHRASFRSSVNKEKVKKLVKAAARMSQGVIAWGKSLTGSIKSGNTRGETSPSRSAVIS</sequence>
<feature type="region of interest" description="Disordered" evidence="1">
    <location>
        <begin position="730"/>
        <end position="751"/>
    </location>
</feature>
<evidence type="ECO:0000313" key="3">
    <source>
        <dbReference type="Proteomes" id="UP000054538"/>
    </source>
</evidence>
<protein>
    <submittedName>
        <fullName evidence="2">Uncharacterized protein</fullName>
    </submittedName>
</protein>
<accession>A0A0D0E1K8</accession>
<keyword evidence="3" id="KW-1185">Reference proteome</keyword>
<dbReference type="OrthoDB" id="2655066at2759"/>
<feature type="region of interest" description="Disordered" evidence="1">
    <location>
        <begin position="402"/>
        <end position="426"/>
    </location>
</feature>
<evidence type="ECO:0000313" key="2">
    <source>
        <dbReference type="EMBL" id="KIK97746.1"/>
    </source>
</evidence>
<dbReference type="AlphaFoldDB" id="A0A0D0E1K8"/>
<reference evidence="3" key="2">
    <citation type="submission" date="2015-01" db="EMBL/GenBank/DDBJ databases">
        <title>Evolutionary Origins and Diversification of the Mycorrhizal Mutualists.</title>
        <authorList>
            <consortium name="DOE Joint Genome Institute"/>
            <consortium name="Mycorrhizal Genomics Consortium"/>
            <person name="Kohler A."/>
            <person name="Kuo A."/>
            <person name="Nagy L.G."/>
            <person name="Floudas D."/>
            <person name="Copeland A."/>
            <person name="Barry K.W."/>
            <person name="Cichocki N."/>
            <person name="Veneault-Fourrey C."/>
            <person name="LaButti K."/>
            <person name="Lindquist E.A."/>
            <person name="Lipzen A."/>
            <person name="Lundell T."/>
            <person name="Morin E."/>
            <person name="Murat C."/>
            <person name="Riley R."/>
            <person name="Ohm R."/>
            <person name="Sun H."/>
            <person name="Tunlid A."/>
            <person name="Henrissat B."/>
            <person name="Grigoriev I.V."/>
            <person name="Hibbett D.S."/>
            <person name="Martin F."/>
        </authorList>
    </citation>
    <scope>NUCLEOTIDE SEQUENCE [LARGE SCALE GENOMIC DNA]</scope>
    <source>
        <strain evidence="3">Ve08.2h10</strain>
    </source>
</reference>
<dbReference type="HOGENOM" id="CLU_370486_0_0_1"/>
<evidence type="ECO:0000256" key="1">
    <source>
        <dbReference type="SAM" id="MobiDB-lite"/>
    </source>
</evidence>
<feature type="region of interest" description="Disordered" evidence="1">
    <location>
        <begin position="576"/>
        <end position="650"/>
    </location>
</feature>
<feature type="region of interest" description="Disordered" evidence="1">
    <location>
        <begin position="211"/>
        <end position="236"/>
    </location>
</feature>
<name>A0A0D0E1K8_9AGAM</name>
<proteinExistence type="predicted"/>
<feature type="region of interest" description="Disordered" evidence="1">
    <location>
        <begin position="1"/>
        <end position="76"/>
    </location>
</feature>
<organism evidence="2 3">
    <name type="scientific">Paxillus rubicundulus Ve08.2h10</name>
    <dbReference type="NCBI Taxonomy" id="930991"/>
    <lineage>
        <taxon>Eukaryota</taxon>
        <taxon>Fungi</taxon>
        <taxon>Dikarya</taxon>
        <taxon>Basidiomycota</taxon>
        <taxon>Agaricomycotina</taxon>
        <taxon>Agaricomycetes</taxon>
        <taxon>Agaricomycetidae</taxon>
        <taxon>Boletales</taxon>
        <taxon>Paxilineae</taxon>
        <taxon>Paxillaceae</taxon>
        <taxon>Paxillus</taxon>
    </lineage>
</organism>
<feature type="compositionally biased region" description="Polar residues" evidence="1">
    <location>
        <begin position="51"/>
        <end position="75"/>
    </location>
</feature>
<dbReference type="InParanoid" id="A0A0D0E1K8"/>
<reference evidence="2 3" key="1">
    <citation type="submission" date="2014-04" db="EMBL/GenBank/DDBJ databases">
        <authorList>
            <consortium name="DOE Joint Genome Institute"/>
            <person name="Kuo A."/>
            <person name="Kohler A."/>
            <person name="Jargeat P."/>
            <person name="Nagy L.G."/>
            <person name="Floudas D."/>
            <person name="Copeland A."/>
            <person name="Barry K.W."/>
            <person name="Cichocki N."/>
            <person name="Veneault-Fourrey C."/>
            <person name="LaButti K."/>
            <person name="Lindquist E.A."/>
            <person name="Lipzen A."/>
            <person name="Lundell T."/>
            <person name="Morin E."/>
            <person name="Murat C."/>
            <person name="Sun H."/>
            <person name="Tunlid A."/>
            <person name="Henrissat B."/>
            <person name="Grigoriev I.V."/>
            <person name="Hibbett D.S."/>
            <person name="Martin F."/>
            <person name="Nordberg H.P."/>
            <person name="Cantor M.N."/>
            <person name="Hua S.X."/>
        </authorList>
    </citation>
    <scope>NUCLEOTIDE SEQUENCE [LARGE SCALE GENOMIC DNA]</scope>
    <source>
        <strain evidence="2 3">Ve08.2h10</strain>
    </source>
</reference>
<feature type="compositionally biased region" description="Basic and acidic residues" evidence="1">
    <location>
        <begin position="1"/>
        <end position="10"/>
    </location>
</feature>
<dbReference type="EMBL" id="KN824922">
    <property type="protein sequence ID" value="KIK97746.1"/>
    <property type="molecule type" value="Genomic_DNA"/>
</dbReference>
<gene>
    <name evidence="2" type="ORF">PAXRUDRAFT_9998</name>
</gene>